<gene>
    <name evidence="3" type="ORF">A6E74_11570</name>
    <name evidence="2" type="ORF">ETH01_12180</name>
</gene>
<dbReference type="RefSeq" id="WP_067481460.1">
    <property type="nucleotide sequence ID" value="NZ_JARQBF010000003.1"/>
</dbReference>
<evidence type="ECO:0000313" key="4">
    <source>
        <dbReference type="Proteomes" id="UP000078516"/>
    </source>
</evidence>
<dbReference type="EMBL" id="LWMN01000002">
    <property type="protein sequence ID" value="OAQ56766.1"/>
    <property type="molecule type" value="Genomic_DNA"/>
</dbReference>
<dbReference type="Proteomes" id="UP000321361">
    <property type="component" value="Unassembled WGS sequence"/>
</dbReference>
<feature type="region of interest" description="Disordered" evidence="1">
    <location>
        <begin position="1"/>
        <end position="28"/>
    </location>
</feature>
<sequence length="64" mass="7351">MKNKKSTKESIPLQIKKSMKISPNKKDAPHPAIFILKNKLIFDCKNKNAQNQSIPISIVRRDSF</sequence>
<dbReference type="EMBL" id="BJUG01000005">
    <property type="protein sequence ID" value="GEK36931.1"/>
    <property type="molecule type" value="Genomic_DNA"/>
</dbReference>
<name>A0A179EU62_ENTTH</name>
<evidence type="ECO:0000313" key="2">
    <source>
        <dbReference type="EMBL" id="GEK36931.1"/>
    </source>
</evidence>
<proteinExistence type="predicted"/>
<reference evidence="3 4" key="1">
    <citation type="submission" date="2016-04" db="EMBL/GenBank/DDBJ databases">
        <title>Draft genome of an Enterococcus thailandicus strain isolated from bovine feces.</title>
        <authorList>
            <person name="Beukers A.G."/>
            <person name="Zaheer R."/>
            <person name="Goji N."/>
            <person name="Cook S.R."/>
            <person name="Amoako K."/>
            <person name="Chaves A.V."/>
            <person name="Ward M.P."/>
            <person name="Mcallister T.A."/>
        </authorList>
    </citation>
    <scope>NUCLEOTIDE SEQUENCE [LARGE SCALE GENOMIC DNA]</scope>
    <source>
        <strain evidence="3 4">F0711D 46</strain>
    </source>
</reference>
<evidence type="ECO:0000256" key="1">
    <source>
        <dbReference type="SAM" id="MobiDB-lite"/>
    </source>
</evidence>
<protein>
    <submittedName>
        <fullName evidence="3">Uncharacterized protein</fullName>
    </submittedName>
</protein>
<comment type="caution">
    <text evidence="3">The sequence shown here is derived from an EMBL/GenBank/DDBJ whole genome shotgun (WGS) entry which is preliminary data.</text>
</comment>
<reference evidence="2 5" key="2">
    <citation type="submission" date="2019-07" db="EMBL/GenBank/DDBJ databases">
        <title>Whole genome shotgun sequence of Enterococcus thailandicus NBRC 101867.</title>
        <authorList>
            <person name="Hosoyama A."/>
            <person name="Uohara A."/>
            <person name="Ohji S."/>
            <person name="Ichikawa N."/>
        </authorList>
    </citation>
    <scope>NUCLEOTIDE SEQUENCE [LARGE SCALE GENOMIC DNA]</scope>
    <source>
        <strain evidence="2 5">NBRC 101867</strain>
    </source>
</reference>
<evidence type="ECO:0000313" key="3">
    <source>
        <dbReference type="EMBL" id="OAQ56766.1"/>
    </source>
</evidence>
<dbReference type="AlphaFoldDB" id="A0A179EU62"/>
<accession>A0A179EU62</accession>
<evidence type="ECO:0000313" key="5">
    <source>
        <dbReference type="Proteomes" id="UP000321361"/>
    </source>
</evidence>
<keyword evidence="4" id="KW-1185">Reference proteome</keyword>
<organism evidence="3 4">
    <name type="scientific">Enterococcus thailandicus</name>
    <dbReference type="NCBI Taxonomy" id="417368"/>
    <lineage>
        <taxon>Bacteria</taxon>
        <taxon>Bacillati</taxon>
        <taxon>Bacillota</taxon>
        <taxon>Bacilli</taxon>
        <taxon>Lactobacillales</taxon>
        <taxon>Enterococcaceae</taxon>
        <taxon>Enterococcus</taxon>
    </lineage>
</organism>
<dbReference type="Proteomes" id="UP000078516">
    <property type="component" value="Unassembled WGS sequence"/>
</dbReference>